<comment type="caution">
    <text evidence="4">The sequence shown here is derived from an EMBL/GenBank/DDBJ whole genome shotgun (WGS) entry which is preliminary data.</text>
</comment>
<dbReference type="Gene3D" id="3.40.710.10">
    <property type="entry name" value="DD-peptidase/beta-lactamase superfamily"/>
    <property type="match status" value="1"/>
</dbReference>
<dbReference type="InterPro" id="IPR000871">
    <property type="entry name" value="Beta-lactam_class-A"/>
</dbReference>
<dbReference type="OrthoDB" id="108135at2"/>
<feature type="region of interest" description="Disordered" evidence="1">
    <location>
        <begin position="1"/>
        <end position="24"/>
    </location>
</feature>
<name>A0A5C8I403_9MICO</name>
<feature type="compositionally biased region" description="Low complexity" evidence="1">
    <location>
        <begin position="1"/>
        <end position="10"/>
    </location>
</feature>
<dbReference type="GO" id="GO:0008800">
    <property type="term" value="F:beta-lactamase activity"/>
    <property type="evidence" value="ECO:0007669"/>
    <property type="project" value="InterPro"/>
</dbReference>
<dbReference type="EMBL" id="VRSV01000001">
    <property type="protein sequence ID" value="TXK13808.1"/>
    <property type="molecule type" value="Genomic_DNA"/>
</dbReference>
<organism evidence="4 5">
    <name type="scientific">Microbacterium hatanonis</name>
    <dbReference type="NCBI Taxonomy" id="404366"/>
    <lineage>
        <taxon>Bacteria</taxon>
        <taxon>Bacillati</taxon>
        <taxon>Actinomycetota</taxon>
        <taxon>Actinomycetes</taxon>
        <taxon>Micrococcales</taxon>
        <taxon>Microbacteriaceae</taxon>
        <taxon>Microbacterium</taxon>
    </lineage>
</organism>
<dbReference type="PANTHER" id="PTHR35333:SF5">
    <property type="entry name" value="CONSERVED LIPOPROTEIN LPQF-RELATED"/>
    <property type="match status" value="1"/>
</dbReference>
<evidence type="ECO:0000313" key="4">
    <source>
        <dbReference type="EMBL" id="TXK13808.1"/>
    </source>
</evidence>
<evidence type="ECO:0000259" key="3">
    <source>
        <dbReference type="Pfam" id="PF18042"/>
    </source>
</evidence>
<keyword evidence="5" id="KW-1185">Reference proteome</keyword>
<gene>
    <name evidence="4" type="ORF">FVP77_05120</name>
</gene>
<dbReference type="Gene3D" id="3.10.450.280">
    <property type="match status" value="1"/>
</dbReference>
<dbReference type="Pfam" id="PF18042">
    <property type="entry name" value="ORF_12_N"/>
    <property type="match status" value="1"/>
</dbReference>
<sequence length="429" mass="45532">MTACASPAESASEEPSERVAIPSNPVGTQASWVLTEINGAPSEQADFEDRFDPIMFEQMAVSDLQQVFEQLRAAAPWTPIAYEGTETQARVTIESPQVTYDMSVSVGDDGSMNGLFFGEPQGPRTPAASWDELESQIADAPYEVSLQVTEAGAGEPVRLMGESSSSPIGSVFKLWVLGAVVDAIDAGTLAWDDALTIDAEVRSLPSGELQNLPDGSTVTVLEAAQKMIAISDNTGTDALIRAVGRDAVEAALVDMGHESPAVNTPFLTTREMFWMLFDDAALRERWATGDQAAREAVLAEIPAGVPSLANAAEVQPGWPEGVDWFATHDDIARAHVALQEKVQSPAGEPLRDLLSANPGLSFGDEWTYVAFKGGSSVGVLAGSWYLERDGGEPIVLTVLARADDAQTLTTNQTAVFGFIEDAAALIVGE</sequence>
<evidence type="ECO:0000313" key="5">
    <source>
        <dbReference type="Proteomes" id="UP000321034"/>
    </source>
</evidence>
<evidence type="ECO:0000256" key="1">
    <source>
        <dbReference type="SAM" id="MobiDB-lite"/>
    </source>
</evidence>
<protein>
    <submittedName>
        <fullName evidence="4">Serine hydrolase</fullName>
    </submittedName>
</protein>
<dbReference type="InterPro" id="IPR040846">
    <property type="entry name" value="ORF_12_N"/>
</dbReference>
<feature type="domain" description="ORF 12 gene product N-terminal" evidence="3">
    <location>
        <begin position="21"/>
        <end position="110"/>
    </location>
</feature>
<dbReference type="Pfam" id="PF13354">
    <property type="entry name" value="Beta-lactamase2"/>
    <property type="match status" value="1"/>
</dbReference>
<dbReference type="AlphaFoldDB" id="A0A5C8I403"/>
<dbReference type="GO" id="GO:0046677">
    <property type="term" value="P:response to antibiotic"/>
    <property type="evidence" value="ECO:0007669"/>
    <property type="project" value="InterPro"/>
</dbReference>
<dbReference type="GO" id="GO:0030655">
    <property type="term" value="P:beta-lactam antibiotic catabolic process"/>
    <property type="evidence" value="ECO:0007669"/>
    <property type="project" value="InterPro"/>
</dbReference>
<evidence type="ECO:0000259" key="2">
    <source>
        <dbReference type="Pfam" id="PF13354"/>
    </source>
</evidence>
<accession>A0A5C8I403</accession>
<reference evidence="4 5" key="1">
    <citation type="submission" date="2019-08" db="EMBL/GenBank/DDBJ databases">
        <authorList>
            <person name="Dong K."/>
        </authorList>
    </citation>
    <scope>NUCLEOTIDE SEQUENCE [LARGE SCALE GENOMIC DNA]</scope>
    <source>
        <strain evidence="4 5">JCM14558</strain>
    </source>
</reference>
<dbReference type="PANTHER" id="PTHR35333">
    <property type="entry name" value="BETA-LACTAMASE"/>
    <property type="match status" value="1"/>
</dbReference>
<keyword evidence="4" id="KW-0378">Hydrolase</keyword>
<dbReference type="Proteomes" id="UP000321034">
    <property type="component" value="Unassembled WGS sequence"/>
</dbReference>
<dbReference type="InterPro" id="IPR012338">
    <property type="entry name" value="Beta-lactam/transpept-like"/>
</dbReference>
<dbReference type="InterPro" id="IPR045155">
    <property type="entry name" value="Beta-lactam_cat"/>
</dbReference>
<proteinExistence type="predicted"/>
<feature type="domain" description="Beta-lactamase class A catalytic" evidence="2">
    <location>
        <begin position="161"/>
        <end position="271"/>
    </location>
</feature>
<dbReference type="SUPFAM" id="SSF56601">
    <property type="entry name" value="beta-lactamase/transpeptidase-like"/>
    <property type="match status" value="1"/>
</dbReference>